<keyword evidence="7 11" id="KW-1133">Transmembrane helix</keyword>
<accession>A0A443HI14</accession>
<evidence type="ECO:0000256" key="4">
    <source>
        <dbReference type="ARBA" id="ARBA00022692"/>
    </source>
</evidence>
<evidence type="ECO:0000256" key="2">
    <source>
        <dbReference type="ARBA" id="ARBA00007149"/>
    </source>
</evidence>
<dbReference type="RefSeq" id="XP_028481118.1">
    <property type="nucleotide sequence ID" value="XM_028628252.1"/>
</dbReference>
<sequence length="239" mass="27063">MVKALVFLSFFLAARAAVDPDLVGTWSTKSRQVITGPGFYDPVNEKFTEPSHTGISYSFTEDGYYEEAYYRAVANPSSPDCPQGIIQWQHGTYSKEPNGSLVLTPFAVDGRQLLSNPCASDLSAYTRYNQSELFKQYEIQTDKFHNVLRLNLYQFDGTPVIPMYLVYRPPQMLPTQTLNPIAQKTGSARKAKRDLIDEETIEPLNKHAFVKRSEPEAIDKWWWFGLFMTSAGGLALLLK</sequence>
<evidence type="ECO:0000313" key="13">
    <source>
        <dbReference type="EMBL" id="RWQ91473.1"/>
    </source>
</evidence>
<evidence type="ECO:0000256" key="10">
    <source>
        <dbReference type="PIRNR" id="PIRNR017290"/>
    </source>
</evidence>
<protein>
    <recommendedName>
        <fullName evidence="3 10">Protein ROT1</fullName>
    </recommendedName>
</protein>
<keyword evidence="14" id="KW-1185">Reference proteome</keyword>
<evidence type="ECO:0000313" key="14">
    <source>
        <dbReference type="Proteomes" id="UP000283841"/>
    </source>
</evidence>
<dbReference type="PIRSF" id="PIRSF017290">
    <property type="entry name" value="ROT1_prd"/>
    <property type="match status" value="1"/>
</dbReference>
<evidence type="ECO:0000256" key="11">
    <source>
        <dbReference type="SAM" id="Phobius"/>
    </source>
</evidence>
<dbReference type="STRING" id="264951.A0A443HI14"/>
<evidence type="ECO:0000256" key="6">
    <source>
        <dbReference type="ARBA" id="ARBA00022824"/>
    </source>
</evidence>
<evidence type="ECO:0000256" key="3">
    <source>
        <dbReference type="ARBA" id="ARBA00017291"/>
    </source>
</evidence>
<name>A0A443HI14_BYSSP</name>
<keyword evidence="4 11" id="KW-0812">Transmembrane</keyword>
<comment type="function">
    <text evidence="9 10">Required for normal levels of the cell wall 1,6-beta-glucan. Involved in a protein folding machinery chaperoning proteins acting in various physiological processes including cell wall synthesis and lysis of autophagic bodies.</text>
</comment>
<evidence type="ECO:0000256" key="8">
    <source>
        <dbReference type="ARBA" id="ARBA00023136"/>
    </source>
</evidence>
<evidence type="ECO:0000256" key="12">
    <source>
        <dbReference type="SAM" id="SignalP"/>
    </source>
</evidence>
<feature type="signal peptide" evidence="12">
    <location>
        <begin position="1"/>
        <end position="16"/>
    </location>
</feature>
<dbReference type="GO" id="GO:0006458">
    <property type="term" value="P:'de novo' protein folding"/>
    <property type="evidence" value="ECO:0007669"/>
    <property type="project" value="InterPro"/>
</dbReference>
<organism evidence="13 14">
    <name type="scientific">Byssochlamys spectabilis</name>
    <name type="common">Paecilomyces variotii</name>
    <dbReference type="NCBI Taxonomy" id="264951"/>
    <lineage>
        <taxon>Eukaryota</taxon>
        <taxon>Fungi</taxon>
        <taxon>Dikarya</taxon>
        <taxon>Ascomycota</taxon>
        <taxon>Pezizomycotina</taxon>
        <taxon>Eurotiomycetes</taxon>
        <taxon>Eurotiomycetidae</taxon>
        <taxon>Eurotiales</taxon>
        <taxon>Thermoascaceae</taxon>
        <taxon>Paecilomyces</taxon>
    </lineage>
</organism>
<evidence type="ECO:0000256" key="9">
    <source>
        <dbReference type="ARBA" id="ARBA00024969"/>
    </source>
</evidence>
<comment type="subcellular location">
    <subcellularLocation>
        <location evidence="1">Endoplasmic reticulum membrane</location>
        <topology evidence="1">Single-pass type I membrane protein</topology>
    </subcellularLocation>
</comment>
<comment type="similarity">
    <text evidence="2 10">Belongs to the ROT1 family.</text>
</comment>
<dbReference type="GO" id="GO:0005789">
    <property type="term" value="C:endoplasmic reticulum membrane"/>
    <property type="evidence" value="ECO:0007669"/>
    <property type="project" value="UniProtKB-SubCell"/>
</dbReference>
<dbReference type="InterPro" id="IPR019623">
    <property type="entry name" value="Rot1"/>
</dbReference>
<evidence type="ECO:0000256" key="1">
    <source>
        <dbReference type="ARBA" id="ARBA00004115"/>
    </source>
</evidence>
<feature type="transmembrane region" description="Helical" evidence="11">
    <location>
        <begin position="221"/>
        <end position="238"/>
    </location>
</feature>
<dbReference type="Proteomes" id="UP000283841">
    <property type="component" value="Unassembled WGS sequence"/>
</dbReference>
<proteinExistence type="inferred from homology"/>
<dbReference type="PANTHER" id="PTHR28090:SF1">
    <property type="entry name" value="PROTEIN ROT1"/>
    <property type="match status" value="1"/>
</dbReference>
<comment type="caution">
    <text evidence="13">The sequence shown here is derived from an EMBL/GenBank/DDBJ whole genome shotgun (WGS) entry which is preliminary data.</text>
</comment>
<evidence type="ECO:0000256" key="5">
    <source>
        <dbReference type="ARBA" id="ARBA00022729"/>
    </source>
</evidence>
<keyword evidence="8 10" id="KW-0472">Membrane</keyword>
<feature type="chain" id="PRO_5019181441" description="Protein ROT1" evidence="12">
    <location>
        <begin position="17"/>
        <end position="239"/>
    </location>
</feature>
<reference evidence="13 14" key="1">
    <citation type="journal article" date="2018" name="Front. Microbiol.">
        <title>Genomic and genetic insights into a cosmopolitan fungus, Paecilomyces variotii (Eurotiales).</title>
        <authorList>
            <person name="Urquhart A.S."/>
            <person name="Mondo S.J."/>
            <person name="Makela M.R."/>
            <person name="Hane J.K."/>
            <person name="Wiebenga A."/>
            <person name="He G."/>
            <person name="Mihaltcheva S."/>
            <person name="Pangilinan J."/>
            <person name="Lipzen A."/>
            <person name="Barry K."/>
            <person name="de Vries R.P."/>
            <person name="Grigoriev I.V."/>
            <person name="Idnurm A."/>
        </authorList>
    </citation>
    <scope>NUCLEOTIDE SEQUENCE [LARGE SCALE GENOMIC DNA]</scope>
    <source>
        <strain evidence="13 14">CBS 101075</strain>
    </source>
</reference>
<keyword evidence="6 10" id="KW-0256">Endoplasmic reticulum</keyword>
<dbReference type="PANTHER" id="PTHR28090">
    <property type="entry name" value="PROTEIN ROT1"/>
    <property type="match status" value="1"/>
</dbReference>
<keyword evidence="5 12" id="KW-0732">Signal</keyword>
<gene>
    <name evidence="13" type="ORF">C8Q69DRAFT_409540</name>
</gene>
<dbReference type="EMBL" id="RCNU01000020">
    <property type="protein sequence ID" value="RWQ91473.1"/>
    <property type="molecule type" value="Genomic_DNA"/>
</dbReference>
<evidence type="ECO:0000256" key="7">
    <source>
        <dbReference type="ARBA" id="ARBA00022989"/>
    </source>
</evidence>
<dbReference type="AlphaFoldDB" id="A0A443HI14"/>
<dbReference type="GO" id="GO:0051082">
    <property type="term" value="F:unfolded protein binding"/>
    <property type="evidence" value="ECO:0007669"/>
    <property type="project" value="TreeGrafter"/>
</dbReference>
<dbReference type="VEuPathDB" id="FungiDB:C8Q69DRAFT_409540"/>
<dbReference type="GeneID" id="39597529"/>
<dbReference type="Pfam" id="PF10681">
    <property type="entry name" value="Rot1"/>
    <property type="match status" value="1"/>
</dbReference>